<dbReference type="Gene3D" id="1.25.40.20">
    <property type="entry name" value="Ankyrin repeat-containing domain"/>
    <property type="match status" value="1"/>
</dbReference>
<dbReference type="PROSITE" id="PS50297">
    <property type="entry name" value="ANK_REP_REGION"/>
    <property type="match status" value="1"/>
</dbReference>
<sequence length="173" mass="19652">MEEGRQYRMNPKVFQAASTGDSSYFESLIYPSRTSSLVKFLIDHAKKLNVEAGGHRQLLRMVNILGKDTALHIAVRYGKFEIVKMLIKEDPELAKYVNKAGESALFLAVDKQRYDIAFYILSAASDCSYAGRHGMNVLHAIAIHTSSCKCCPILLFKYCRNMWTQSLLDYDKK</sequence>
<reference evidence="2" key="2">
    <citation type="submission" date="2021-01" db="UniProtKB">
        <authorList>
            <consortium name="EnsemblPlants"/>
        </authorList>
    </citation>
    <scope>IDENTIFICATION</scope>
</reference>
<evidence type="ECO:0000256" key="1">
    <source>
        <dbReference type="PROSITE-ProRule" id="PRU00023"/>
    </source>
</evidence>
<accession>A0A7N2L529</accession>
<proteinExistence type="predicted"/>
<keyword evidence="1" id="KW-0040">ANK repeat</keyword>
<dbReference type="InParanoid" id="A0A7N2L529"/>
<dbReference type="PROSITE" id="PS50088">
    <property type="entry name" value="ANK_REPEAT"/>
    <property type="match status" value="1"/>
</dbReference>
<dbReference type="Pfam" id="PF12796">
    <property type="entry name" value="Ank_2"/>
    <property type="match status" value="1"/>
</dbReference>
<dbReference type="EMBL" id="LRBV02000003">
    <property type="status" value="NOT_ANNOTATED_CDS"/>
    <property type="molecule type" value="Genomic_DNA"/>
</dbReference>
<dbReference type="Proteomes" id="UP000594261">
    <property type="component" value="Chromosome 3"/>
</dbReference>
<dbReference type="SMART" id="SM00248">
    <property type="entry name" value="ANK"/>
    <property type="match status" value="3"/>
</dbReference>
<evidence type="ECO:0000313" key="2">
    <source>
        <dbReference type="EnsemblPlants" id="QL03p016328:mrna"/>
    </source>
</evidence>
<protein>
    <recommendedName>
        <fullName evidence="4">Ankyrin repeat-containing protein</fullName>
    </recommendedName>
</protein>
<dbReference type="EnsemblPlants" id="QL03p016328:mrna">
    <property type="protein sequence ID" value="QL03p016328:mrna"/>
    <property type="gene ID" value="QL03p016328"/>
</dbReference>
<dbReference type="AlphaFoldDB" id="A0A7N2L529"/>
<reference evidence="2 3" key="1">
    <citation type="journal article" date="2016" name="G3 (Bethesda)">
        <title>First Draft Assembly and Annotation of the Genome of a California Endemic Oak Quercus lobata Nee (Fagaceae).</title>
        <authorList>
            <person name="Sork V.L."/>
            <person name="Fitz-Gibbon S.T."/>
            <person name="Puiu D."/>
            <person name="Crepeau M."/>
            <person name="Gugger P.F."/>
            <person name="Sherman R."/>
            <person name="Stevens K."/>
            <person name="Langley C.H."/>
            <person name="Pellegrini M."/>
            <person name="Salzberg S.L."/>
        </authorList>
    </citation>
    <scope>NUCLEOTIDE SEQUENCE [LARGE SCALE GENOMIC DNA]</scope>
    <source>
        <strain evidence="2 3">cv. SW786</strain>
    </source>
</reference>
<keyword evidence="3" id="KW-1185">Reference proteome</keyword>
<dbReference type="PANTHER" id="PTHR24121:SF30">
    <property type="entry name" value="ANKYRIN REPEAT-CONTAINING PROTEIN ITN1-LIKE"/>
    <property type="match status" value="1"/>
</dbReference>
<evidence type="ECO:0000313" key="3">
    <source>
        <dbReference type="Proteomes" id="UP000594261"/>
    </source>
</evidence>
<dbReference type="SUPFAM" id="SSF48403">
    <property type="entry name" value="Ankyrin repeat"/>
    <property type="match status" value="1"/>
</dbReference>
<feature type="repeat" description="ANK" evidence="1">
    <location>
        <begin position="66"/>
        <end position="98"/>
    </location>
</feature>
<dbReference type="InterPro" id="IPR036770">
    <property type="entry name" value="Ankyrin_rpt-contain_sf"/>
</dbReference>
<name>A0A7N2L529_QUELO</name>
<evidence type="ECO:0008006" key="4">
    <source>
        <dbReference type="Google" id="ProtNLM"/>
    </source>
</evidence>
<dbReference type="PANTHER" id="PTHR24121">
    <property type="entry name" value="NO MECHANORECEPTOR POTENTIAL C, ISOFORM D-RELATED"/>
    <property type="match status" value="1"/>
</dbReference>
<dbReference type="InterPro" id="IPR002110">
    <property type="entry name" value="Ankyrin_rpt"/>
</dbReference>
<dbReference type="Gramene" id="QL03p016328:mrna">
    <property type="protein sequence ID" value="QL03p016328:mrna"/>
    <property type="gene ID" value="QL03p016328"/>
</dbReference>
<organism evidence="2 3">
    <name type="scientific">Quercus lobata</name>
    <name type="common">Valley oak</name>
    <dbReference type="NCBI Taxonomy" id="97700"/>
    <lineage>
        <taxon>Eukaryota</taxon>
        <taxon>Viridiplantae</taxon>
        <taxon>Streptophyta</taxon>
        <taxon>Embryophyta</taxon>
        <taxon>Tracheophyta</taxon>
        <taxon>Spermatophyta</taxon>
        <taxon>Magnoliopsida</taxon>
        <taxon>eudicotyledons</taxon>
        <taxon>Gunneridae</taxon>
        <taxon>Pentapetalae</taxon>
        <taxon>rosids</taxon>
        <taxon>fabids</taxon>
        <taxon>Fagales</taxon>
        <taxon>Fagaceae</taxon>
        <taxon>Quercus</taxon>
    </lineage>
</organism>